<sequence>MRDDRSKCEKWTGHVPEGVERERLAATLGAVLRSLRAAYGVGTRPLARRSTVARSTIQRLEAGQRRPRRSVLAALAYGLDPGRVQELTEALCAAAGPSLRDDTAGGLRRRERRLADARRAVKWEAWRIWQDAENAKQQAFHLTTTVLAKLPLDPMKERMTHADLDRGFDQLAALEAVSARSDRLFAYRDALMRDLSRPRHPLEVNILDWHTARRRARGG</sequence>
<gene>
    <name evidence="2" type="ORF">ITP53_16530</name>
</gene>
<dbReference type="CDD" id="cd00093">
    <property type="entry name" value="HTH_XRE"/>
    <property type="match status" value="1"/>
</dbReference>
<accession>A0A931EX24</accession>
<protein>
    <submittedName>
        <fullName evidence="2">Helix-turn-helix domain-containing protein</fullName>
    </submittedName>
</protein>
<keyword evidence="3" id="KW-1185">Reference proteome</keyword>
<proteinExistence type="predicted"/>
<dbReference type="SUPFAM" id="SSF47413">
    <property type="entry name" value="lambda repressor-like DNA-binding domains"/>
    <property type="match status" value="1"/>
</dbReference>
<dbReference type="EMBL" id="JADOGI010000043">
    <property type="protein sequence ID" value="MBF8187309.1"/>
    <property type="molecule type" value="Genomic_DNA"/>
</dbReference>
<dbReference type="Proteomes" id="UP000605361">
    <property type="component" value="Unassembled WGS sequence"/>
</dbReference>
<dbReference type="Gene3D" id="1.10.260.40">
    <property type="entry name" value="lambda repressor-like DNA-binding domains"/>
    <property type="match status" value="1"/>
</dbReference>
<evidence type="ECO:0000259" key="1">
    <source>
        <dbReference type="PROSITE" id="PS50943"/>
    </source>
</evidence>
<evidence type="ECO:0000313" key="2">
    <source>
        <dbReference type="EMBL" id="MBF8187309.1"/>
    </source>
</evidence>
<dbReference type="GO" id="GO:0003677">
    <property type="term" value="F:DNA binding"/>
    <property type="evidence" value="ECO:0007669"/>
    <property type="project" value="InterPro"/>
</dbReference>
<feature type="domain" description="HTH cro/C1-type" evidence="1">
    <location>
        <begin position="46"/>
        <end position="87"/>
    </location>
</feature>
<dbReference type="InterPro" id="IPR001387">
    <property type="entry name" value="Cro/C1-type_HTH"/>
</dbReference>
<evidence type="ECO:0000313" key="3">
    <source>
        <dbReference type="Proteomes" id="UP000605361"/>
    </source>
</evidence>
<comment type="caution">
    <text evidence="2">The sequence shown here is derived from an EMBL/GenBank/DDBJ whole genome shotgun (WGS) entry which is preliminary data.</text>
</comment>
<name>A0A931EX24_9ACTN</name>
<dbReference type="PROSITE" id="PS50943">
    <property type="entry name" value="HTH_CROC1"/>
    <property type="match status" value="1"/>
</dbReference>
<dbReference type="RefSeq" id="WP_195896275.1">
    <property type="nucleotide sequence ID" value="NZ_JADOGI010000043.1"/>
</dbReference>
<reference evidence="2" key="1">
    <citation type="submission" date="2020-11" db="EMBL/GenBank/DDBJ databases">
        <title>Whole-genome analyses of Nonomuraea sp. K274.</title>
        <authorList>
            <person name="Veyisoglu A."/>
        </authorList>
    </citation>
    <scope>NUCLEOTIDE SEQUENCE</scope>
    <source>
        <strain evidence="2">K274</strain>
    </source>
</reference>
<dbReference type="InterPro" id="IPR010982">
    <property type="entry name" value="Lambda_DNA-bd_dom_sf"/>
</dbReference>
<organism evidence="2 3">
    <name type="scientific">Nonomuraea cypriaca</name>
    <dbReference type="NCBI Taxonomy" id="1187855"/>
    <lineage>
        <taxon>Bacteria</taxon>
        <taxon>Bacillati</taxon>
        <taxon>Actinomycetota</taxon>
        <taxon>Actinomycetes</taxon>
        <taxon>Streptosporangiales</taxon>
        <taxon>Streptosporangiaceae</taxon>
        <taxon>Nonomuraea</taxon>
    </lineage>
</organism>
<dbReference type="Pfam" id="PF13560">
    <property type="entry name" value="HTH_31"/>
    <property type="match status" value="1"/>
</dbReference>
<dbReference type="AlphaFoldDB" id="A0A931EX24"/>